<proteinExistence type="predicted"/>
<sequence length="255" mass="28063">MPTDTMVNLMEFTYCLSSVSAVIDNINIECVYNLGDFNAHPNERFYEELTSFCDEQNWSCIDVHFLGISTGTYIFHSNNDLKNFWKSTNKLSGRPGLLVSVEGMNDHILIANMFRDHFTVISPLGPSQLGRNECTGGQEIGIITAKAINNAIASMSRGKSPGHDAKLFHGRNKQDGGTHAAGSAAQRIPPTGKWTDVSDKSNYRPIILATVVSKVLDSLLSVHLDKCITLHDYQFGFRPGLSTESAILFISEANC</sequence>
<reference evidence="2" key="1">
    <citation type="submission" date="2022-03" db="EMBL/GenBank/DDBJ databases">
        <authorList>
            <person name="Tunstrom K."/>
        </authorList>
    </citation>
    <scope>NUCLEOTIDE SEQUENCE</scope>
</reference>
<dbReference type="EMBL" id="CAKOGL010000025">
    <property type="protein sequence ID" value="CAH2102348.1"/>
    <property type="molecule type" value="Genomic_DNA"/>
</dbReference>
<protein>
    <recommendedName>
        <fullName evidence="4">Reverse transcriptase domain-containing protein</fullName>
    </recommendedName>
</protein>
<accession>A0AAU9UWH0</accession>
<keyword evidence="3" id="KW-1185">Reference proteome</keyword>
<gene>
    <name evidence="2" type="ORF">EEDITHA_LOCUS16992</name>
</gene>
<organism evidence="2 3">
    <name type="scientific">Euphydryas editha</name>
    <name type="common">Edith's checkerspot</name>
    <dbReference type="NCBI Taxonomy" id="104508"/>
    <lineage>
        <taxon>Eukaryota</taxon>
        <taxon>Metazoa</taxon>
        <taxon>Ecdysozoa</taxon>
        <taxon>Arthropoda</taxon>
        <taxon>Hexapoda</taxon>
        <taxon>Insecta</taxon>
        <taxon>Pterygota</taxon>
        <taxon>Neoptera</taxon>
        <taxon>Endopterygota</taxon>
        <taxon>Lepidoptera</taxon>
        <taxon>Glossata</taxon>
        <taxon>Ditrysia</taxon>
        <taxon>Papilionoidea</taxon>
        <taxon>Nymphalidae</taxon>
        <taxon>Nymphalinae</taxon>
        <taxon>Euphydryas</taxon>
    </lineage>
</organism>
<dbReference type="Proteomes" id="UP001153954">
    <property type="component" value="Unassembled WGS sequence"/>
</dbReference>
<evidence type="ECO:0000256" key="1">
    <source>
        <dbReference type="SAM" id="MobiDB-lite"/>
    </source>
</evidence>
<name>A0AAU9UWH0_EUPED</name>
<comment type="caution">
    <text evidence="2">The sequence shown here is derived from an EMBL/GenBank/DDBJ whole genome shotgun (WGS) entry which is preliminary data.</text>
</comment>
<evidence type="ECO:0000313" key="2">
    <source>
        <dbReference type="EMBL" id="CAH2102348.1"/>
    </source>
</evidence>
<evidence type="ECO:0008006" key="4">
    <source>
        <dbReference type="Google" id="ProtNLM"/>
    </source>
</evidence>
<dbReference type="AlphaFoldDB" id="A0AAU9UWH0"/>
<feature type="region of interest" description="Disordered" evidence="1">
    <location>
        <begin position="173"/>
        <end position="193"/>
    </location>
</feature>
<evidence type="ECO:0000313" key="3">
    <source>
        <dbReference type="Proteomes" id="UP001153954"/>
    </source>
</evidence>